<sequence length="104" mass="11896">MPTVFDNAQLSHIIEEAMIFQCACPAQVAQHILGLRELFRYQFSCSITRTEDFGVHARIMESVRRTHVEMEQCLGDVLAAEGWDTATLTMPEGLRQLRDQLLEE</sequence>
<proteinExistence type="predicted"/>
<accession>A0A6C2D7U5</accession>
<dbReference type="EMBL" id="SDKK01000002">
    <property type="protein sequence ID" value="TYC61699.1"/>
    <property type="molecule type" value="Genomic_DNA"/>
</dbReference>
<name>A0A6C2D7U5_9RHOO</name>
<protein>
    <submittedName>
        <fullName evidence="1">Uncharacterized protein</fullName>
    </submittedName>
</protein>
<comment type="caution">
    <text evidence="1">The sequence shown here is derived from an EMBL/GenBank/DDBJ whole genome shotgun (WGS) entry which is preliminary data.</text>
</comment>
<evidence type="ECO:0000313" key="1">
    <source>
        <dbReference type="EMBL" id="TYC61699.1"/>
    </source>
</evidence>
<dbReference type="AlphaFoldDB" id="A0A6C2D7U5"/>
<gene>
    <name evidence="1" type="ORF">ETQ85_02405</name>
</gene>
<reference evidence="1 2" key="1">
    <citation type="submission" date="2019-01" db="EMBL/GenBank/DDBJ databases">
        <title>Zoogloea oleivorans genome sequencing and assembly.</title>
        <authorList>
            <person name="Tancsics A."/>
            <person name="Farkas M."/>
            <person name="Kriszt B."/>
            <person name="Maroti G."/>
            <person name="Horvath B."/>
        </authorList>
    </citation>
    <scope>NUCLEOTIDE SEQUENCE [LARGE SCALE GENOMIC DNA]</scope>
    <source>
        <strain evidence="1 2">Buc</strain>
    </source>
</reference>
<evidence type="ECO:0000313" key="2">
    <source>
        <dbReference type="Proteomes" id="UP000389128"/>
    </source>
</evidence>
<organism evidence="1 2">
    <name type="scientific">Zoogloea oleivorans</name>
    <dbReference type="NCBI Taxonomy" id="1552750"/>
    <lineage>
        <taxon>Bacteria</taxon>
        <taxon>Pseudomonadati</taxon>
        <taxon>Pseudomonadota</taxon>
        <taxon>Betaproteobacteria</taxon>
        <taxon>Rhodocyclales</taxon>
        <taxon>Zoogloeaceae</taxon>
        <taxon>Zoogloea</taxon>
    </lineage>
</organism>
<dbReference type="OrthoDB" id="5573654at2"/>
<keyword evidence="2" id="KW-1185">Reference proteome</keyword>
<dbReference type="Proteomes" id="UP000389128">
    <property type="component" value="Unassembled WGS sequence"/>
</dbReference>